<dbReference type="Proteomes" id="UP001652564">
    <property type="component" value="Unassembled WGS sequence"/>
</dbReference>
<reference evidence="4 5" key="1">
    <citation type="submission" date="2022-10" db="EMBL/GenBank/DDBJ databases">
        <title>Defluviimonas sp. nov., isolated from ocean surface sediments.</title>
        <authorList>
            <person name="He W."/>
            <person name="Wang L."/>
            <person name="Zhang D.-F."/>
        </authorList>
    </citation>
    <scope>NUCLEOTIDE SEQUENCE [LARGE SCALE GENOMIC DNA]</scope>
    <source>
        <strain evidence="4 5">WL0050</strain>
    </source>
</reference>
<comment type="cofactor">
    <cofactor evidence="1">
        <name>Mg(2+)</name>
        <dbReference type="ChEBI" id="CHEBI:18420"/>
    </cofactor>
</comment>
<dbReference type="Gene3D" id="3.90.79.10">
    <property type="entry name" value="Nucleoside Triphosphate Pyrophosphohydrolase"/>
    <property type="match status" value="1"/>
</dbReference>
<feature type="domain" description="Nudix hydrolase" evidence="3">
    <location>
        <begin position="21"/>
        <end position="146"/>
    </location>
</feature>
<name>A0ABT2ZT82_9RHOB</name>
<comment type="caution">
    <text evidence="4">The sequence shown here is derived from an EMBL/GenBank/DDBJ whole genome shotgun (WGS) entry which is preliminary data.</text>
</comment>
<dbReference type="PANTHER" id="PTHR43046">
    <property type="entry name" value="GDP-MANNOSE MANNOSYL HYDROLASE"/>
    <property type="match status" value="1"/>
</dbReference>
<dbReference type="PANTHER" id="PTHR43046:SF14">
    <property type="entry name" value="MUTT_NUDIX FAMILY PROTEIN"/>
    <property type="match status" value="1"/>
</dbReference>
<gene>
    <name evidence="4" type="ORF">OEZ71_18880</name>
</gene>
<dbReference type="SUPFAM" id="SSF55811">
    <property type="entry name" value="Nudix"/>
    <property type="match status" value="1"/>
</dbReference>
<dbReference type="PROSITE" id="PS51462">
    <property type="entry name" value="NUDIX"/>
    <property type="match status" value="1"/>
</dbReference>
<dbReference type="Pfam" id="PF00293">
    <property type="entry name" value="NUDIX"/>
    <property type="match status" value="1"/>
</dbReference>
<dbReference type="InterPro" id="IPR000086">
    <property type="entry name" value="NUDIX_hydrolase_dom"/>
</dbReference>
<organism evidence="4 5">
    <name type="scientific">Albidovulum litorale</name>
    <dbReference type="NCBI Taxonomy" id="2984134"/>
    <lineage>
        <taxon>Bacteria</taxon>
        <taxon>Pseudomonadati</taxon>
        <taxon>Pseudomonadota</taxon>
        <taxon>Alphaproteobacteria</taxon>
        <taxon>Rhodobacterales</taxon>
        <taxon>Paracoccaceae</taxon>
        <taxon>Albidovulum</taxon>
    </lineage>
</organism>
<sequence>MREALPQSRRGVTLRRMKPRSPRLATRAIILHEGRLLLVNAYAGRRSDLWCAPGGGVEPGSSLPENLVREVHEECGLTVAVGPLALVNEFHDPRTGFHQVDLFFRCNVISGQIDPGWSDPSRVVHTRRFFAPAEIASIRLKPDSLPRIAFGPVGPAEYDPLEVIVA</sequence>
<keyword evidence="2" id="KW-0378">Hydrolase</keyword>
<evidence type="ECO:0000313" key="5">
    <source>
        <dbReference type="Proteomes" id="UP001652564"/>
    </source>
</evidence>
<dbReference type="CDD" id="cd18880">
    <property type="entry name" value="NUDIX_ADPRase"/>
    <property type="match status" value="1"/>
</dbReference>
<evidence type="ECO:0000256" key="1">
    <source>
        <dbReference type="ARBA" id="ARBA00001946"/>
    </source>
</evidence>
<dbReference type="EMBL" id="JAOWKZ010000005">
    <property type="protein sequence ID" value="MCV2874367.1"/>
    <property type="molecule type" value="Genomic_DNA"/>
</dbReference>
<evidence type="ECO:0000256" key="2">
    <source>
        <dbReference type="ARBA" id="ARBA00022801"/>
    </source>
</evidence>
<accession>A0ABT2ZT82</accession>
<evidence type="ECO:0000313" key="4">
    <source>
        <dbReference type="EMBL" id="MCV2874367.1"/>
    </source>
</evidence>
<evidence type="ECO:0000259" key="3">
    <source>
        <dbReference type="PROSITE" id="PS51462"/>
    </source>
</evidence>
<proteinExistence type="predicted"/>
<protein>
    <submittedName>
        <fullName evidence="4">NUDIX domain-containing protein</fullName>
    </submittedName>
</protein>
<keyword evidence="5" id="KW-1185">Reference proteome</keyword>
<dbReference type="InterPro" id="IPR015797">
    <property type="entry name" value="NUDIX_hydrolase-like_dom_sf"/>
</dbReference>